<gene>
    <name evidence="1" type="ORF">IAC10_00045</name>
</gene>
<comment type="caution">
    <text evidence="1">The sequence shown here is derived from an EMBL/GenBank/DDBJ whole genome shotgun (WGS) entry which is preliminary data.</text>
</comment>
<name>A0A9D1EW07_9BACT</name>
<protein>
    <submittedName>
        <fullName evidence="1">Uncharacterized protein</fullName>
    </submittedName>
</protein>
<proteinExistence type="predicted"/>
<evidence type="ECO:0000313" key="1">
    <source>
        <dbReference type="EMBL" id="HIS35008.1"/>
    </source>
</evidence>
<dbReference type="Proteomes" id="UP000823928">
    <property type="component" value="Unassembled WGS sequence"/>
</dbReference>
<reference evidence="1" key="1">
    <citation type="submission" date="2020-10" db="EMBL/GenBank/DDBJ databases">
        <authorList>
            <person name="Gilroy R."/>
        </authorList>
    </citation>
    <scope>NUCLEOTIDE SEQUENCE</scope>
    <source>
        <strain evidence="1">6276</strain>
    </source>
</reference>
<accession>A0A9D1EW07</accession>
<dbReference type="AlphaFoldDB" id="A0A9D1EW07"/>
<organism evidence="1 2">
    <name type="scientific">Candidatus Scatousia excrementigallinarum</name>
    <dbReference type="NCBI Taxonomy" id="2840935"/>
    <lineage>
        <taxon>Bacteria</taxon>
        <taxon>Candidatus Scatousia</taxon>
    </lineage>
</organism>
<dbReference type="EMBL" id="DVIU01000002">
    <property type="protein sequence ID" value="HIS35008.1"/>
    <property type="molecule type" value="Genomic_DNA"/>
</dbReference>
<evidence type="ECO:0000313" key="2">
    <source>
        <dbReference type="Proteomes" id="UP000823928"/>
    </source>
</evidence>
<reference evidence="1" key="2">
    <citation type="journal article" date="2021" name="PeerJ">
        <title>Extensive microbial diversity within the chicken gut microbiome revealed by metagenomics and culture.</title>
        <authorList>
            <person name="Gilroy R."/>
            <person name="Ravi A."/>
            <person name="Getino M."/>
            <person name="Pursley I."/>
            <person name="Horton D.L."/>
            <person name="Alikhan N.F."/>
            <person name="Baker D."/>
            <person name="Gharbi K."/>
            <person name="Hall N."/>
            <person name="Watson M."/>
            <person name="Adriaenssens E.M."/>
            <person name="Foster-Nyarko E."/>
            <person name="Jarju S."/>
            <person name="Secka A."/>
            <person name="Antonio M."/>
            <person name="Oren A."/>
            <person name="Chaudhuri R.R."/>
            <person name="La Ragione R."/>
            <person name="Hildebrand F."/>
            <person name="Pallen M.J."/>
        </authorList>
    </citation>
    <scope>NUCLEOTIDE SEQUENCE</scope>
    <source>
        <strain evidence="1">6276</strain>
    </source>
</reference>
<sequence>MITLKADDITVNILPNNFLSSDERDFELLVDYVSMLKEIYDDTKVHELS</sequence>